<sequence length="528" mass="60816">MAKKNHQNRKYNAPKIPPQKMTPPLAAAEKANTDVALSASFVSASDLFASFGMTLDIDMSGECLESIKARTQKEGEESFARWLMQFFQACEAMKTLKEKLEEEQKEVSQRLLSHDEKSQRLASQQQQLEDEKHALKLARDGVEQEKVSIVSKRAELTEKERVMNEREINAQFGFAEQNALTMRQLEKHQAQQLSQHQEQLQTLLSEKRQLEEERHRASSELDAIKYRCTEAEAERVRALDLREQDIEQRIKAVDCEKVRLKRWEKELDAEKNDIQKRVSDEIERELGRHSSEVSRMQRKLQKAYDDYDLLKNEHADFQDLKHAMGNTPVAAVLERLERFQAENNELIRKQQSSDMDELLREKDALSKSKYNLERQCYALRVELDETKRELSGKRVAATELQGIALEKRTLEYHKNALELQINELANSIEHLSNAQKTQTPFPAMSLMDSDTQYRARTELETVDDLNQFATELQHRIAQAEEHVELFYPLEEIQVLLGGLAMSQLHIFQGISGTGKTSLAKAFAKAMGG</sequence>
<gene>
    <name evidence="3" type="ordered locus">XBJ1_1481</name>
</gene>
<evidence type="ECO:0000256" key="2">
    <source>
        <dbReference type="SAM" id="MobiDB-lite"/>
    </source>
</evidence>
<accession>D3V058</accession>
<feature type="region of interest" description="Disordered" evidence="2">
    <location>
        <begin position="107"/>
        <end position="127"/>
    </location>
</feature>
<evidence type="ECO:0000313" key="4">
    <source>
        <dbReference type="Proteomes" id="UP000002045"/>
    </source>
</evidence>
<name>D3V058_XENBS</name>
<protein>
    <submittedName>
        <fullName evidence="3">Uncharacterized protein</fullName>
    </submittedName>
</protein>
<dbReference type="EMBL" id="FN667741">
    <property type="protein sequence ID" value="CBJ80610.1"/>
    <property type="molecule type" value="Genomic_DNA"/>
</dbReference>
<dbReference type="HOGENOM" id="CLU_515739_0_0_6"/>
<proteinExistence type="predicted"/>
<organism evidence="3 4">
    <name type="scientific">Xenorhabdus bovienii (strain SS-2004)</name>
    <name type="common">Xenorhabdus nematophila subsp. bovienii</name>
    <dbReference type="NCBI Taxonomy" id="406818"/>
    <lineage>
        <taxon>Bacteria</taxon>
        <taxon>Pseudomonadati</taxon>
        <taxon>Pseudomonadota</taxon>
        <taxon>Gammaproteobacteria</taxon>
        <taxon>Enterobacterales</taxon>
        <taxon>Morganellaceae</taxon>
        <taxon>Xenorhabdus</taxon>
    </lineage>
</organism>
<dbReference type="AlphaFoldDB" id="D3V058"/>
<dbReference type="RefSeq" id="WP_012987999.1">
    <property type="nucleotide sequence ID" value="NC_013892.1"/>
</dbReference>
<dbReference type="PATRIC" id="fig|406818.4.peg.1342"/>
<dbReference type="STRING" id="406818.XBJ1_1481"/>
<feature type="region of interest" description="Disordered" evidence="2">
    <location>
        <begin position="1"/>
        <end position="22"/>
    </location>
</feature>
<feature type="coiled-coil region" evidence="1">
    <location>
        <begin position="253"/>
        <end position="375"/>
    </location>
</feature>
<dbReference type="KEGG" id="xbo:XBJ1_1481"/>
<feature type="coiled-coil region" evidence="1">
    <location>
        <begin position="193"/>
        <end position="227"/>
    </location>
</feature>
<keyword evidence="1" id="KW-0175">Coiled coil</keyword>
<feature type="compositionally biased region" description="Basic and acidic residues" evidence="2">
    <location>
        <begin position="107"/>
        <end position="119"/>
    </location>
</feature>
<dbReference type="eggNOG" id="COG1196">
    <property type="taxonomic scope" value="Bacteria"/>
</dbReference>
<evidence type="ECO:0000313" key="3">
    <source>
        <dbReference type="EMBL" id="CBJ80610.1"/>
    </source>
</evidence>
<dbReference type="Proteomes" id="UP000002045">
    <property type="component" value="Chromosome"/>
</dbReference>
<reference evidence="3" key="1">
    <citation type="journal article" date="2011" name="PLoS ONE">
        <title>The entomopathogenic bacterial endosymbionts xenorhabdus and photorhabdus: convergent lifestyles from divergent genomes.</title>
        <authorList>
            <person name="Chaston J.M."/>
            <person name="Suen G."/>
            <person name="Tucker S.L."/>
            <person name="Andersen A.W."/>
            <person name="Bhasin A."/>
            <person name="Bode E."/>
            <person name="Bode H.B."/>
            <person name="Brachmann A.O."/>
            <person name="Cowles C.E."/>
            <person name="Cowles K.N."/>
            <person name="Darby C."/>
            <person name="de Leon L."/>
            <person name="Drace K."/>
            <person name="Du Z."/>
            <person name="Givaudan A."/>
            <person name="Herbert Tran E.E."/>
            <person name="Jewell K.A."/>
            <person name="Knack J.J."/>
            <person name="Krasomil-Osterfeld K.C."/>
            <person name="Kukor R."/>
            <person name="Lanois A."/>
            <person name="Latreille P."/>
            <person name="Leimgruber N.K."/>
            <person name="Lipke C.M."/>
            <person name="Liu R."/>
            <person name="Lu X."/>
            <person name="Martens E.C."/>
            <person name="Marri P.R."/>
            <person name="Medigue C."/>
            <person name="Menard M.L."/>
            <person name="Miller N.M."/>
            <person name="Morales-Soto N."/>
            <person name="Norton S."/>
            <person name="Ogier J.C."/>
            <person name="Orchard S.S."/>
            <person name="Park D."/>
            <person name="Park Y."/>
            <person name="Qurollo B.A."/>
            <person name="Sugar D.R."/>
            <person name="Richards G.R."/>
            <person name="Rouy Z."/>
            <person name="Slominski B."/>
            <person name="Slominski K."/>
            <person name="Snyder H."/>
            <person name="Tjaden B.C."/>
            <person name="van der Hoeven R."/>
            <person name="Welch R.D."/>
            <person name="Wheeler C."/>
            <person name="Xiang B."/>
            <person name="Barbazuk B."/>
            <person name="Gaudriault S."/>
            <person name="Goodner B."/>
            <person name="Slater S.C."/>
            <person name="Forst S."/>
            <person name="Goldman B.S."/>
            <person name="Goodrich-Blair H."/>
        </authorList>
    </citation>
    <scope>NUCLEOTIDE SEQUENCE [LARGE SCALE GENOMIC DNA]</scope>
    <source>
        <strain evidence="3">SS-2004</strain>
    </source>
</reference>
<evidence type="ECO:0000256" key="1">
    <source>
        <dbReference type="SAM" id="Coils"/>
    </source>
</evidence>